<dbReference type="Proteomes" id="UP000771736">
    <property type="component" value="Unassembled WGS sequence"/>
</dbReference>
<keyword evidence="1" id="KW-0378">Hydrolase</keyword>
<evidence type="ECO:0000313" key="2">
    <source>
        <dbReference type="Proteomes" id="UP000771736"/>
    </source>
</evidence>
<accession>A0A930HKM6</accession>
<evidence type="ECO:0000313" key="1">
    <source>
        <dbReference type="EMBL" id="MBF1383549.1"/>
    </source>
</evidence>
<keyword evidence="1" id="KW-0121">Carboxypeptidase</keyword>
<dbReference type="Pfam" id="PF18939">
    <property type="entry name" value="DUF5686"/>
    <property type="match status" value="1"/>
</dbReference>
<reference evidence="1" key="1">
    <citation type="submission" date="2020-04" db="EMBL/GenBank/DDBJ databases">
        <title>Deep metagenomics examines the oral microbiome during advanced dental caries in children, revealing novel taxa and co-occurrences with host molecules.</title>
        <authorList>
            <person name="Baker J.L."/>
            <person name="Morton J.T."/>
            <person name="Dinis M."/>
            <person name="Alvarez R."/>
            <person name="Tran N.C."/>
            <person name="Knight R."/>
            <person name="Edlund A."/>
        </authorList>
    </citation>
    <scope>NUCLEOTIDE SEQUENCE</scope>
    <source>
        <strain evidence="1">JCVI_44_bin.5</strain>
    </source>
</reference>
<dbReference type="Pfam" id="PF13715">
    <property type="entry name" value="CarbopepD_reg_2"/>
    <property type="match status" value="1"/>
</dbReference>
<dbReference type="InterPro" id="IPR043741">
    <property type="entry name" value="DUF5686"/>
</dbReference>
<gene>
    <name evidence="1" type="ORF">HXN26_01625</name>
</gene>
<organism evidence="1 2">
    <name type="scientific">Prevotella aurantiaca</name>
    <dbReference type="NCBI Taxonomy" id="596085"/>
    <lineage>
        <taxon>Bacteria</taxon>
        <taxon>Pseudomonadati</taxon>
        <taxon>Bacteroidota</taxon>
        <taxon>Bacteroidia</taxon>
        <taxon>Bacteroidales</taxon>
        <taxon>Prevotellaceae</taxon>
        <taxon>Prevotella</taxon>
    </lineage>
</organism>
<dbReference type="EMBL" id="JABZSJ010000004">
    <property type="protein sequence ID" value="MBF1383549.1"/>
    <property type="molecule type" value="Genomic_DNA"/>
</dbReference>
<dbReference type="AlphaFoldDB" id="A0A930HKM6"/>
<name>A0A930HKM6_9BACT</name>
<dbReference type="GO" id="GO:0004180">
    <property type="term" value="F:carboxypeptidase activity"/>
    <property type="evidence" value="ECO:0007669"/>
    <property type="project" value="UniProtKB-KW"/>
</dbReference>
<protein>
    <submittedName>
        <fullName evidence="1">Carboxypeptidase-like regulatory domain-containing protein</fullName>
    </submittedName>
</protein>
<keyword evidence="1" id="KW-0645">Protease</keyword>
<dbReference type="RefSeq" id="WP_273158323.1">
    <property type="nucleotide sequence ID" value="NZ_JABZSJ010000004.1"/>
</dbReference>
<comment type="caution">
    <text evidence="1">The sequence shown here is derived from an EMBL/GenBank/DDBJ whole genome shotgun (WGS) entry which is preliminary data.</text>
</comment>
<proteinExistence type="predicted"/>
<sequence>MKLMKKLTKITHKNRAARIAFLLLGLFIGITTTVAQDLHCTVIDAQTQDTIAYANATYRSLKIATSADQKGQFTIARHDGELLEITSVGYKPRKIKITEKSPNELLITLIATSKQLDGVVVKAKRRHRYSRKDNPAVELMRRVIAAKQKTDLTNHDFYQYDKYQKVTMALNNITQAQLETGMFKNLPWLKEQVEMCPYNNKLILPISVDETVTQHIYRKSPKDEKDIIKGQSTKGISQLIQTGEAMNTIIKDLFKDIDLYDDQIELLQARFPSPIGSTAISFYHFYIDDTLKVGDDECIRLQFMPANQQDFGFRGELYVLNDGSLHVRKCDMQLPAGTGVNFVAAMKFKQEYSKLPNGQWALTTDDMMAELEIVSMLQQMLIIRTTGLQNYSFEPIEPSLFKGKAKKKYDSHAKMRDDSFWEEHRTTALSKSEHGMGDFIKRMGRTKGFKTVMFVFKTFMENFVETGSENTPSKVDIGPVNTFISKNYTDGIRLRASARTTANLSPHWFAEGYYAYGTKSKSHYYGSKITYSFNKPEYQPTEFPIRTLSFESYRDLESPSDKYLVHNKDNIFMTFRPVKVEKLYLFNRQRLGFQWETDYGLSTQLKLNTESNRPMGKLIYERMDGSIVDKVRMTSFTLGFDYRPGQSYINSKQRRIEVNLDAPQFTLTHTIGLKNVLGSQFTYNLTEFSAYKRLWLGSWGNFDMRLMAGAQWNKVPYHLLIMPPVNTSLFEHQGSFNLMENMEFLNDRFAQFNLAWNLEGKIFNRIPLVKKLKWREYVAFKGMWGHLTDKNNPLLPQNVADTELYKFPEGTNVMTNTPYLELVLGIHNIFRMLEIDYVRRLTYTNLPGISKHGIRLGFNVVF</sequence>